<protein>
    <submittedName>
        <fullName evidence="1">Uncharacterized protein</fullName>
    </submittedName>
</protein>
<dbReference type="EMBL" id="SDEE01000526">
    <property type="protein sequence ID" value="RXW15662.1"/>
    <property type="molecule type" value="Genomic_DNA"/>
</dbReference>
<proteinExistence type="predicted"/>
<reference evidence="1 2" key="1">
    <citation type="submission" date="2019-01" db="EMBL/GenBank/DDBJ databases">
        <title>Draft genome sequence of Psathyrella aberdarensis IHI B618.</title>
        <authorList>
            <person name="Buettner E."/>
            <person name="Kellner H."/>
        </authorList>
    </citation>
    <scope>NUCLEOTIDE SEQUENCE [LARGE SCALE GENOMIC DNA]</scope>
    <source>
        <strain evidence="1 2">IHI B618</strain>
    </source>
</reference>
<gene>
    <name evidence="1" type="ORF">EST38_g10191</name>
</gene>
<evidence type="ECO:0000313" key="1">
    <source>
        <dbReference type="EMBL" id="RXW15662.1"/>
    </source>
</evidence>
<name>A0A4Q2D9Q2_9AGAR</name>
<organism evidence="1 2">
    <name type="scientific">Candolleomyces aberdarensis</name>
    <dbReference type="NCBI Taxonomy" id="2316362"/>
    <lineage>
        <taxon>Eukaryota</taxon>
        <taxon>Fungi</taxon>
        <taxon>Dikarya</taxon>
        <taxon>Basidiomycota</taxon>
        <taxon>Agaricomycotina</taxon>
        <taxon>Agaricomycetes</taxon>
        <taxon>Agaricomycetidae</taxon>
        <taxon>Agaricales</taxon>
        <taxon>Agaricineae</taxon>
        <taxon>Psathyrellaceae</taxon>
        <taxon>Candolleomyces</taxon>
    </lineage>
</organism>
<accession>A0A4Q2D9Q2</accession>
<dbReference type="OrthoDB" id="10443268at2759"/>
<dbReference type="AlphaFoldDB" id="A0A4Q2D9Q2"/>
<sequence length="446" mass="49870">MTSEFDRNIMDLVNLLNSNRERGCDVVEHALQLLDRTLMPSTPFNLDNPNVKDAVEGAFTGLVLLARIFRCFKLKSSHMRPLEDMCLPRIIEWWADLTSWVVAIITDAGQAMNPHAILSLCAEAVEGVIYNADDNPGKCELVSLPVTADVICTLLAQTPKSIKSYFYILGPSDECMIIELFWAFASTQNGCQSFILAFNSYDSKMKRRVVDSLTIRFGQLGTDPKKDDPHHIGPSFAKSLCHLIQGLALVLQDDEIFRRLLRHDFIGLCAYALDTLAGRGVTSPSHAVEFWEFLSEATICFFQDIILKRAKSPYLELTQALKDGFLQCAQQCLLNVKSKEMQERLLCGVFAEVCNYYTCQDVLFGGALKIERDLATKVEKRYPPKLYPMIGSLSRCIVDCCASLKEGTELLVNLCSNLNVRCYQILLALVSPELIWNIIAALPGAS</sequence>
<dbReference type="Proteomes" id="UP000290288">
    <property type="component" value="Unassembled WGS sequence"/>
</dbReference>
<comment type="caution">
    <text evidence="1">The sequence shown here is derived from an EMBL/GenBank/DDBJ whole genome shotgun (WGS) entry which is preliminary data.</text>
</comment>
<keyword evidence="2" id="KW-1185">Reference proteome</keyword>
<evidence type="ECO:0000313" key="2">
    <source>
        <dbReference type="Proteomes" id="UP000290288"/>
    </source>
</evidence>